<feature type="chain" id="PRO_5047160669" description="Secreted protein" evidence="1">
    <location>
        <begin position="23"/>
        <end position="89"/>
    </location>
</feature>
<proteinExistence type="predicted"/>
<dbReference type="EMBL" id="OZ021738">
    <property type="protein sequence ID" value="CAK9319556.1"/>
    <property type="molecule type" value="Genomic_DNA"/>
</dbReference>
<evidence type="ECO:0000313" key="2">
    <source>
        <dbReference type="EMBL" id="CAK9319556.1"/>
    </source>
</evidence>
<name>A0ABP0YJ14_9ROSI</name>
<protein>
    <recommendedName>
        <fullName evidence="4">Secreted protein</fullName>
    </recommendedName>
</protein>
<keyword evidence="1" id="KW-0732">Signal</keyword>
<reference evidence="2 3" key="1">
    <citation type="submission" date="2024-03" db="EMBL/GenBank/DDBJ databases">
        <authorList>
            <person name="Gkanogiannis A."/>
            <person name="Becerra Lopez-Lavalle L."/>
        </authorList>
    </citation>
    <scope>NUCLEOTIDE SEQUENCE [LARGE SCALE GENOMIC DNA]</scope>
</reference>
<dbReference type="Proteomes" id="UP001642487">
    <property type="component" value="Chromosome 4"/>
</dbReference>
<organism evidence="2 3">
    <name type="scientific">Citrullus colocynthis</name>
    <name type="common">colocynth</name>
    <dbReference type="NCBI Taxonomy" id="252529"/>
    <lineage>
        <taxon>Eukaryota</taxon>
        <taxon>Viridiplantae</taxon>
        <taxon>Streptophyta</taxon>
        <taxon>Embryophyta</taxon>
        <taxon>Tracheophyta</taxon>
        <taxon>Spermatophyta</taxon>
        <taxon>Magnoliopsida</taxon>
        <taxon>eudicotyledons</taxon>
        <taxon>Gunneridae</taxon>
        <taxon>Pentapetalae</taxon>
        <taxon>rosids</taxon>
        <taxon>fabids</taxon>
        <taxon>Cucurbitales</taxon>
        <taxon>Cucurbitaceae</taxon>
        <taxon>Benincaseae</taxon>
        <taxon>Citrullus</taxon>
    </lineage>
</organism>
<feature type="signal peptide" evidence="1">
    <location>
        <begin position="1"/>
        <end position="22"/>
    </location>
</feature>
<evidence type="ECO:0000256" key="1">
    <source>
        <dbReference type="SAM" id="SignalP"/>
    </source>
</evidence>
<accession>A0ABP0YJ14</accession>
<gene>
    <name evidence="2" type="ORF">CITCOLO1_LOCUS11564</name>
</gene>
<evidence type="ECO:0008006" key="4">
    <source>
        <dbReference type="Google" id="ProtNLM"/>
    </source>
</evidence>
<sequence>MIRIPSIFLTLSLLSFSPVSFTLLVPHRSTTASRPSPSLSVAVACSTPPSVAKHPAQFEAVSSVSDRSFLCLGEFLSFSRLGRSLVGGI</sequence>
<evidence type="ECO:0000313" key="3">
    <source>
        <dbReference type="Proteomes" id="UP001642487"/>
    </source>
</evidence>
<keyword evidence="3" id="KW-1185">Reference proteome</keyword>